<sequence>MTRIKICGLRTAQDIQVVATLPCSYVGFVFARASRRAITFEQAKTLRKQLLCVCANKHKIAPATVGVFVNEAVDVVAHCLNSGVCDICQLHGVEDENYIARLRKLSDKPCIQALRITSAADVAKAQHSKADYVLLDAGAGDGKSFNWTFAQAMTRPYFLAGGLNSQNVTEAITVLHPFAVDVSSGVEEQGHKSELKMNAFCTAVVNADKASKKEVQHG</sequence>
<comment type="similarity">
    <text evidence="9">Belongs to the TrpF family.</text>
</comment>
<evidence type="ECO:0000256" key="6">
    <source>
        <dbReference type="ARBA" id="ARBA00022822"/>
    </source>
</evidence>
<dbReference type="Pfam" id="PF00697">
    <property type="entry name" value="PRAI"/>
    <property type="match status" value="1"/>
</dbReference>
<proteinExistence type="inferred from homology"/>
<evidence type="ECO:0000256" key="3">
    <source>
        <dbReference type="ARBA" id="ARBA00012572"/>
    </source>
</evidence>
<evidence type="ECO:0000256" key="1">
    <source>
        <dbReference type="ARBA" id="ARBA00001164"/>
    </source>
</evidence>
<evidence type="ECO:0000313" key="11">
    <source>
        <dbReference type="EMBL" id="EGF23772.1"/>
    </source>
</evidence>
<name>F1T506_9ACTN</name>
<keyword evidence="12" id="KW-1185">Reference proteome</keyword>
<evidence type="ECO:0000256" key="9">
    <source>
        <dbReference type="HAMAP-Rule" id="MF_00135"/>
    </source>
</evidence>
<feature type="domain" description="N-(5'phosphoribosyl) anthranilate isomerase (PRAI)" evidence="10">
    <location>
        <begin position="4"/>
        <end position="201"/>
    </location>
</feature>
<dbReference type="HAMAP" id="MF_00135">
    <property type="entry name" value="PRAI"/>
    <property type="match status" value="1"/>
</dbReference>
<dbReference type="InterPro" id="IPR011060">
    <property type="entry name" value="RibuloseP-bd_barrel"/>
</dbReference>
<evidence type="ECO:0000256" key="8">
    <source>
        <dbReference type="ARBA" id="ARBA00023235"/>
    </source>
</evidence>
<dbReference type="OrthoDB" id="3243379at2"/>
<protein>
    <recommendedName>
        <fullName evidence="4 9">N-(5'-phosphoribosyl)anthranilate isomerase</fullName>
        <shortName evidence="9">PRAI</shortName>
        <ecNumber evidence="3 9">5.3.1.24</ecNumber>
    </recommendedName>
</protein>
<dbReference type="EMBL" id="ACGK02000001">
    <property type="protein sequence ID" value="EGF23772.1"/>
    <property type="molecule type" value="Genomic_DNA"/>
</dbReference>
<comment type="pathway">
    <text evidence="2 9">Amino-acid biosynthesis; L-tryptophan biosynthesis; L-tryptophan from chorismate: step 3/5.</text>
</comment>
<keyword evidence="6 9" id="KW-0822">Tryptophan biosynthesis</keyword>
<dbReference type="CDD" id="cd00405">
    <property type="entry name" value="PRAI"/>
    <property type="match status" value="1"/>
</dbReference>
<evidence type="ECO:0000256" key="5">
    <source>
        <dbReference type="ARBA" id="ARBA00022605"/>
    </source>
</evidence>
<evidence type="ECO:0000259" key="10">
    <source>
        <dbReference type="Pfam" id="PF00697"/>
    </source>
</evidence>
<reference evidence="11 12" key="1">
    <citation type="submission" date="2011-02" db="EMBL/GenBank/DDBJ databases">
        <authorList>
            <person name="Muzny D."/>
            <person name="Qin X."/>
            <person name="Buhay C."/>
            <person name="Dugan-Rocha S."/>
            <person name="Ding Y."/>
            <person name="Chen G."/>
            <person name="Hawes A."/>
            <person name="Holder M."/>
            <person name="Jhangiani S."/>
            <person name="Johnson A."/>
            <person name="Khan Z."/>
            <person name="Li Z."/>
            <person name="Liu W."/>
            <person name="Liu X."/>
            <person name="Perez L."/>
            <person name="Shen H."/>
            <person name="Wang Q."/>
            <person name="Watt J."/>
            <person name="Xi L."/>
            <person name="Xin Y."/>
            <person name="Zhou J."/>
            <person name="Deng J."/>
            <person name="Jiang H."/>
            <person name="Liu Y."/>
            <person name="Qu J."/>
            <person name="Song X.-Z."/>
            <person name="Zhang L."/>
            <person name="Villasana D."/>
            <person name="Johnson A."/>
            <person name="Liu J."/>
            <person name="Liyanage D."/>
            <person name="Lorensuhewa L."/>
            <person name="Robinson T."/>
            <person name="Song A."/>
            <person name="Song B.-B."/>
            <person name="Dinh H."/>
            <person name="Thornton R."/>
            <person name="Coyle M."/>
            <person name="Francisco L."/>
            <person name="Jackson L."/>
            <person name="Javaid M."/>
            <person name="Korchina V."/>
            <person name="Kovar C."/>
            <person name="Mata R."/>
            <person name="Mathew T."/>
            <person name="Ngo R."/>
            <person name="Nguyen L."/>
            <person name="Nguyen N."/>
            <person name="Okwuonu G."/>
            <person name="Ongeri F."/>
            <person name="Pham C."/>
            <person name="Simmons D."/>
            <person name="Wilczek-Boney K."/>
            <person name="Hale W."/>
            <person name="Jakkamsetti A."/>
            <person name="Pham P."/>
            <person name="Ruth R."/>
            <person name="San Lucas F."/>
            <person name="Warren J."/>
            <person name="Zhang J."/>
            <person name="Zhao Z."/>
            <person name="Zhou C."/>
            <person name="Zhu D."/>
            <person name="Lee S."/>
            <person name="Bess C."/>
            <person name="Blankenburg K."/>
            <person name="Forbes L."/>
            <person name="Fu Q."/>
            <person name="Gubbala S."/>
            <person name="Hirani K."/>
            <person name="Jayaseelan J.C."/>
            <person name="Lara F."/>
            <person name="Munidasa M."/>
            <person name="Palculict T."/>
            <person name="Patil S."/>
            <person name="Pu L.-L."/>
            <person name="Saada N."/>
            <person name="Tang L."/>
            <person name="Weissenberger G."/>
            <person name="Zhu Y."/>
            <person name="Hemphill L."/>
            <person name="Shang Y."/>
            <person name="Youmans B."/>
            <person name="Ayvaz T."/>
            <person name="Ross M."/>
            <person name="Santibanez J."/>
            <person name="Aqrawi P."/>
            <person name="Gross S."/>
            <person name="Joshi V."/>
            <person name="Fowler G."/>
            <person name="Nazareth L."/>
            <person name="Reid J."/>
            <person name="Worley K."/>
            <person name="Petrosino J."/>
            <person name="Highlander S."/>
            <person name="Gibbs R."/>
        </authorList>
    </citation>
    <scope>NUCLEOTIDE SEQUENCE [LARGE SCALE GENOMIC DNA]</scope>
    <source>
        <strain evidence="11 12">DSM 15829</strain>
    </source>
</reference>
<dbReference type="eggNOG" id="COG0135">
    <property type="taxonomic scope" value="Bacteria"/>
</dbReference>
<dbReference type="GeneID" id="93210320"/>
<evidence type="ECO:0000313" key="12">
    <source>
        <dbReference type="Proteomes" id="UP000005947"/>
    </source>
</evidence>
<dbReference type="Gene3D" id="3.20.20.70">
    <property type="entry name" value="Aldolase class I"/>
    <property type="match status" value="1"/>
</dbReference>
<dbReference type="RefSeq" id="WP_006302901.1">
    <property type="nucleotide sequence ID" value="NZ_ACGK02000001.1"/>
</dbReference>
<evidence type="ECO:0000256" key="2">
    <source>
        <dbReference type="ARBA" id="ARBA00004664"/>
    </source>
</evidence>
<dbReference type="SUPFAM" id="SSF51366">
    <property type="entry name" value="Ribulose-phoshate binding barrel"/>
    <property type="match status" value="1"/>
</dbReference>
<comment type="catalytic activity">
    <reaction evidence="1 9">
        <text>N-(5-phospho-beta-D-ribosyl)anthranilate = 1-(2-carboxyphenylamino)-1-deoxy-D-ribulose 5-phosphate</text>
        <dbReference type="Rhea" id="RHEA:21540"/>
        <dbReference type="ChEBI" id="CHEBI:18277"/>
        <dbReference type="ChEBI" id="CHEBI:58613"/>
        <dbReference type="EC" id="5.3.1.24"/>
    </reaction>
</comment>
<dbReference type="InterPro" id="IPR044643">
    <property type="entry name" value="TrpF_fam"/>
</dbReference>
<accession>F1T506</accession>
<dbReference type="UniPathway" id="UPA00035">
    <property type="reaction ID" value="UER00042"/>
</dbReference>
<dbReference type="InterPro" id="IPR013785">
    <property type="entry name" value="Aldolase_TIM"/>
</dbReference>
<evidence type="ECO:0000256" key="7">
    <source>
        <dbReference type="ARBA" id="ARBA00023141"/>
    </source>
</evidence>
<dbReference type="GO" id="GO:0000162">
    <property type="term" value="P:L-tryptophan biosynthetic process"/>
    <property type="evidence" value="ECO:0007669"/>
    <property type="project" value="UniProtKB-UniRule"/>
</dbReference>
<keyword evidence="8 9" id="KW-0413">Isomerase</keyword>
<dbReference type="PANTHER" id="PTHR42894:SF1">
    <property type="entry name" value="N-(5'-PHOSPHORIBOSYL)ANTHRANILATE ISOMERASE"/>
    <property type="match status" value="1"/>
</dbReference>
<keyword evidence="7 9" id="KW-0057">Aromatic amino acid biosynthesis</keyword>
<gene>
    <name evidence="9 11" type="primary">trpF</name>
    <name evidence="11" type="ORF">HMPREF0091_10719</name>
</gene>
<dbReference type="InterPro" id="IPR001240">
    <property type="entry name" value="PRAI_dom"/>
</dbReference>
<dbReference type="Proteomes" id="UP000005947">
    <property type="component" value="Unassembled WGS sequence"/>
</dbReference>
<organism evidence="11 12">
    <name type="scientific">Fannyhessea vaginae DSM 15829</name>
    <dbReference type="NCBI Taxonomy" id="525256"/>
    <lineage>
        <taxon>Bacteria</taxon>
        <taxon>Bacillati</taxon>
        <taxon>Actinomycetota</taxon>
        <taxon>Coriobacteriia</taxon>
        <taxon>Coriobacteriales</taxon>
        <taxon>Atopobiaceae</taxon>
        <taxon>Fannyhessea</taxon>
    </lineage>
</organism>
<evidence type="ECO:0000256" key="4">
    <source>
        <dbReference type="ARBA" id="ARBA00022272"/>
    </source>
</evidence>
<keyword evidence="5 9" id="KW-0028">Amino-acid biosynthesis</keyword>
<dbReference type="GO" id="GO:0004640">
    <property type="term" value="F:phosphoribosylanthranilate isomerase activity"/>
    <property type="evidence" value="ECO:0007669"/>
    <property type="project" value="UniProtKB-UniRule"/>
</dbReference>
<comment type="caution">
    <text evidence="11">The sequence shown here is derived from an EMBL/GenBank/DDBJ whole genome shotgun (WGS) entry which is preliminary data.</text>
</comment>
<dbReference type="PANTHER" id="PTHR42894">
    <property type="entry name" value="N-(5'-PHOSPHORIBOSYL)ANTHRANILATE ISOMERASE"/>
    <property type="match status" value="1"/>
</dbReference>
<dbReference type="EC" id="5.3.1.24" evidence="3 9"/>
<dbReference type="AlphaFoldDB" id="F1T506"/>